<dbReference type="NCBIfam" id="TIGR00971">
    <property type="entry name" value="3a0106s03"/>
    <property type="match status" value="1"/>
</dbReference>
<organism evidence="7 8">
    <name type="scientific">Pseudolactococcus insecticola</name>
    <dbReference type="NCBI Taxonomy" id="2709158"/>
    <lineage>
        <taxon>Bacteria</taxon>
        <taxon>Bacillati</taxon>
        <taxon>Bacillota</taxon>
        <taxon>Bacilli</taxon>
        <taxon>Lactobacillales</taxon>
        <taxon>Streptococcaceae</taxon>
        <taxon>Pseudolactococcus</taxon>
    </lineage>
</organism>
<dbReference type="AlphaFoldDB" id="A0A6A0B3L3"/>
<evidence type="ECO:0000313" key="7">
    <source>
        <dbReference type="EMBL" id="GFH39919.1"/>
    </source>
</evidence>
<sequence>MKKKKLLTFATLATAAVLLVACGQKKAAEPASSSSETKKAISITNVSYDPTRELYAAYNKVFQKYWKAKEGQDVTITQSHGGSGKQANSVIEGNEADVVTLALEQDITSIQDAGLIDKGWKKEFPDNSSPYTSTIVFLVRKDNPKNIKDWDDLTKSGVGVITPNPKTGGGARWNYLAAWAYANKKYNGNEKKDIAFEKSLYKNVLVLDSGARAATTTFVENGQGDVLISWENEAYLALKEHPGEYEIITPSISIKAEPSVAVVDAVAKKRGTEKVAKAYLNYLYSDEGQKLAAENFYRPINKKIAAEYADKFAKVNLVTIDDKIFGGWPKVQEKHFADGAIFDQIYAK</sequence>
<dbReference type="RefSeq" id="WP_172354940.1">
    <property type="nucleotide sequence ID" value="NZ_BLLH01000001.1"/>
</dbReference>
<feature type="chain" id="PRO_5025496340" evidence="6">
    <location>
        <begin position="28"/>
        <end position="348"/>
    </location>
</feature>
<keyword evidence="5" id="KW-0574">Periplasm</keyword>
<proteinExistence type="inferred from homology"/>
<accession>A0A6A0B3L3</accession>
<evidence type="ECO:0000256" key="3">
    <source>
        <dbReference type="ARBA" id="ARBA00022448"/>
    </source>
</evidence>
<dbReference type="GO" id="GO:0042597">
    <property type="term" value="C:periplasmic space"/>
    <property type="evidence" value="ECO:0007669"/>
    <property type="project" value="UniProtKB-SubCell"/>
</dbReference>
<comment type="similarity">
    <text evidence="2">Belongs to the prokaryotic sulfate-binding protein family.</text>
</comment>
<dbReference type="CDD" id="cd01005">
    <property type="entry name" value="PBP2_CysP"/>
    <property type="match status" value="1"/>
</dbReference>
<evidence type="ECO:0000256" key="6">
    <source>
        <dbReference type="SAM" id="SignalP"/>
    </source>
</evidence>
<keyword evidence="4 6" id="KW-0732">Signal</keyword>
<evidence type="ECO:0000256" key="4">
    <source>
        <dbReference type="ARBA" id="ARBA00022729"/>
    </source>
</evidence>
<dbReference type="Gene3D" id="3.40.190.10">
    <property type="entry name" value="Periplasmic binding protein-like II"/>
    <property type="match status" value="2"/>
</dbReference>
<dbReference type="Pfam" id="PF13531">
    <property type="entry name" value="SBP_bac_11"/>
    <property type="match status" value="1"/>
</dbReference>
<evidence type="ECO:0000313" key="8">
    <source>
        <dbReference type="Proteomes" id="UP000475928"/>
    </source>
</evidence>
<dbReference type="PANTHER" id="PTHR30368:SF2">
    <property type="entry name" value="SULFATE-BINDING PROTEIN"/>
    <property type="match status" value="1"/>
</dbReference>
<protein>
    <submittedName>
        <fullName evidence="7">Sulfate transporter subunit</fullName>
    </submittedName>
</protein>
<comment type="subcellular location">
    <subcellularLocation>
        <location evidence="1">Periplasm</location>
    </subcellularLocation>
</comment>
<dbReference type="NCBIfam" id="NF008106">
    <property type="entry name" value="PRK10852.1"/>
    <property type="match status" value="1"/>
</dbReference>
<dbReference type="EMBL" id="BLLH01000001">
    <property type="protein sequence ID" value="GFH39919.1"/>
    <property type="molecule type" value="Genomic_DNA"/>
</dbReference>
<dbReference type="Proteomes" id="UP000475928">
    <property type="component" value="Unassembled WGS sequence"/>
</dbReference>
<feature type="signal peptide" evidence="6">
    <location>
        <begin position="1"/>
        <end position="27"/>
    </location>
</feature>
<dbReference type="NCBIfam" id="NF008022">
    <property type="entry name" value="PRK10752.1"/>
    <property type="match status" value="1"/>
</dbReference>
<reference evidence="7 8" key="1">
    <citation type="submission" date="2020-02" db="EMBL/GenBank/DDBJ databases">
        <title>Draft genome sequence of Lactococcus sp. Hs20B0-1.</title>
        <authorList>
            <person name="Noda S."/>
            <person name="Yuki M."/>
            <person name="Ohkuma M."/>
        </authorList>
    </citation>
    <scope>NUCLEOTIDE SEQUENCE [LARGE SCALE GENOMIC DNA]</scope>
    <source>
        <strain evidence="7 8">Hs20B0-1</strain>
    </source>
</reference>
<gene>
    <name evidence="7" type="ORF">Hs20B_03170</name>
</gene>
<evidence type="ECO:0000256" key="5">
    <source>
        <dbReference type="ARBA" id="ARBA00022764"/>
    </source>
</evidence>
<comment type="caution">
    <text evidence="7">The sequence shown here is derived from an EMBL/GenBank/DDBJ whole genome shotgun (WGS) entry which is preliminary data.</text>
</comment>
<dbReference type="PROSITE" id="PS51257">
    <property type="entry name" value="PROKAR_LIPOPROTEIN"/>
    <property type="match status" value="1"/>
</dbReference>
<keyword evidence="8" id="KW-1185">Reference proteome</keyword>
<dbReference type="GO" id="GO:1902358">
    <property type="term" value="P:sulfate transmembrane transport"/>
    <property type="evidence" value="ECO:0007669"/>
    <property type="project" value="InterPro"/>
</dbReference>
<dbReference type="InterPro" id="IPR005669">
    <property type="entry name" value="Thiosulph/SO4-bd"/>
</dbReference>
<dbReference type="PANTHER" id="PTHR30368">
    <property type="entry name" value="SULFATE-BINDING PROTEIN"/>
    <property type="match status" value="1"/>
</dbReference>
<evidence type="ECO:0000256" key="1">
    <source>
        <dbReference type="ARBA" id="ARBA00004418"/>
    </source>
</evidence>
<dbReference type="SUPFAM" id="SSF53850">
    <property type="entry name" value="Periplasmic binding protein-like II"/>
    <property type="match status" value="1"/>
</dbReference>
<dbReference type="GO" id="GO:0140104">
    <property type="term" value="F:molecular carrier activity"/>
    <property type="evidence" value="ECO:0007669"/>
    <property type="project" value="InterPro"/>
</dbReference>
<keyword evidence="3" id="KW-0813">Transport</keyword>
<evidence type="ECO:0000256" key="2">
    <source>
        <dbReference type="ARBA" id="ARBA00006099"/>
    </source>
</evidence>
<name>A0A6A0B3L3_9LACT</name>